<accession>A0ABT1TEB9</accession>
<name>A0ABT1TEB9_9GAMM</name>
<dbReference type="SUPFAM" id="SSF140990">
    <property type="entry name" value="FtsH protease domain-like"/>
    <property type="match status" value="1"/>
</dbReference>
<evidence type="ECO:0000256" key="5">
    <source>
        <dbReference type="ARBA" id="ARBA00022692"/>
    </source>
</evidence>
<dbReference type="SUPFAM" id="SSF52540">
    <property type="entry name" value="P-loop containing nucleoside triphosphate hydrolases"/>
    <property type="match status" value="1"/>
</dbReference>
<dbReference type="EMBL" id="JANIBJ010000009">
    <property type="protein sequence ID" value="MCQ8103770.1"/>
    <property type="molecule type" value="Genomic_DNA"/>
</dbReference>
<dbReference type="InterPro" id="IPR000642">
    <property type="entry name" value="Peptidase_M41"/>
</dbReference>
<evidence type="ECO:0000256" key="4">
    <source>
        <dbReference type="ARBA" id="ARBA00022670"/>
    </source>
</evidence>
<dbReference type="Pfam" id="PF01434">
    <property type="entry name" value="Peptidase_M41"/>
    <property type="match status" value="1"/>
</dbReference>
<sequence>MLDKQKLTEIYKTLWDWLCLAWRWLEKTLLSLFNPPQGPDGKSKTPDVRQNKPPRFVLYAVLGILLLSLLAGGEKPLGREIPYSQFLTLVKDGKVDKAVVTQRFINGSLKDEDKQIGSHFFTIPLWDEALTKHLQDHKVEYVVRSGDNWLGNILFNWIIPIAIFAGIWMWLLPRMTGGAGRGFLNLGNKIKIQQEAGKITFDDVAGAESAKQELKETIEFLKSPEKLQKLGGRMPKGVLLVGSPGTGKTLLARAVSGEAGVPFFNISASEFIELFVGIGAARVRDLFEQARQKAPCIIFIDELDAIGRSRGGPAIMGGNDEREQTLNQLLTEMDGFDPAAGVVVMAATNRPEILDKALLRAGRFDRQIVVDKPDLVDRIAILKLHSKSMQLAKDVDLETVAKRTPGFVGADLSNIANEAAILAARGGRDGVCMVDFEAAIDRVMAGPEKKNRVLGPEEKRRVAYHEAGHALVAETVPTGQPVHKISIIPRGVSALGFTLQLPVEEKYLSTEAELRDQLAILLGGRVAEQLALDSVSTGAQNDLEKASEIARNMVCYLGMSEKLGPLIYGHRQQLQFLSGDVAEQRNYSEETARIVDAEIKALVEHAQHRAQEILTAKRRQLDQLAALLQDREVIQREDMLALLEHKA</sequence>
<keyword evidence="3 14" id="KW-1003">Cell membrane</keyword>
<dbReference type="InterPro" id="IPR041569">
    <property type="entry name" value="AAA_lid_3"/>
</dbReference>
<dbReference type="Gene3D" id="1.10.8.60">
    <property type="match status" value="1"/>
</dbReference>
<dbReference type="HAMAP" id="MF_01458">
    <property type="entry name" value="FtsH"/>
    <property type="match status" value="1"/>
</dbReference>
<feature type="transmembrane region" description="Helical" evidence="14">
    <location>
        <begin position="56"/>
        <end position="73"/>
    </location>
</feature>
<reference evidence="17 18" key="1">
    <citation type="submission" date="2022-07" db="EMBL/GenBank/DDBJ databases">
        <title>Methylomonas rivi sp. nov., Methylomonas rosea sp. nov., Methylomonas aureus sp. nov. and Methylomonas subterranea sp. nov., four novel methanotrophs isolated from a freshwater creek and the deep terrestrial subsurface.</title>
        <authorList>
            <person name="Abin C."/>
            <person name="Sankaranarayanan K."/>
            <person name="Garner C."/>
            <person name="Sindelar R."/>
            <person name="Kotary K."/>
            <person name="Garner R."/>
            <person name="Barclay S."/>
            <person name="Lawson P."/>
            <person name="Krumholz L."/>
        </authorList>
    </citation>
    <scope>NUCLEOTIDE SEQUENCE [LARGE SCALE GENOMIC DNA]</scope>
    <source>
        <strain evidence="17 18">SURF-2</strain>
    </source>
</reference>
<comment type="similarity">
    <text evidence="2 14">In the C-terminal section; belongs to the peptidase M41 family.</text>
</comment>
<dbReference type="EC" id="3.4.24.-" evidence="14"/>
<organism evidence="17 18">
    <name type="scientific">Methylomonas subterranea</name>
    <dbReference type="NCBI Taxonomy" id="2952225"/>
    <lineage>
        <taxon>Bacteria</taxon>
        <taxon>Pseudomonadati</taxon>
        <taxon>Pseudomonadota</taxon>
        <taxon>Gammaproteobacteria</taxon>
        <taxon>Methylococcales</taxon>
        <taxon>Methylococcaceae</taxon>
        <taxon>Methylomonas</taxon>
    </lineage>
</organism>
<keyword evidence="12 14" id="KW-0482">Metalloprotease</keyword>
<feature type="binding site" evidence="14">
    <location>
        <begin position="242"/>
        <end position="249"/>
    </location>
    <ligand>
        <name>ATP</name>
        <dbReference type="ChEBI" id="CHEBI:30616"/>
    </ligand>
</feature>
<evidence type="ECO:0000256" key="14">
    <source>
        <dbReference type="HAMAP-Rule" id="MF_01458"/>
    </source>
</evidence>
<comment type="similarity">
    <text evidence="14">In the central section; belongs to the AAA ATPase family.</text>
</comment>
<comment type="subcellular location">
    <subcellularLocation>
        <location evidence="14">Cell membrane</location>
        <topology evidence="14">Multi-pass membrane protein</topology>
        <orientation evidence="14">Cytoplasmic side</orientation>
    </subcellularLocation>
    <subcellularLocation>
        <location evidence="1">Membrane</location>
    </subcellularLocation>
</comment>
<comment type="caution">
    <text evidence="17">The sequence shown here is derived from an EMBL/GenBank/DDBJ whole genome shotgun (WGS) entry which is preliminary data.</text>
</comment>
<dbReference type="Gene3D" id="1.20.58.760">
    <property type="entry name" value="Peptidase M41"/>
    <property type="match status" value="1"/>
</dbReference>
<evidence type="ECO:0000256" key="3">
    <source>
        <dbReference type="ARBA" id="ARBA00022475"/>
    </source>
</evidence>
<evidence type="ECO:0000256" key="15">
    <source>
        <dbReference type="RuleBase" id="RU003651"/>
    </source>
</evidence>
<evidence type="ECO:0000256" key="9">
    <source>
        <dbReference type="ARBA" id="ARBA00022833"/>
    </source>
</evidence>
<comment type="similarity">
    <text evidence="15">Belongs to the AAA ATPase family.</text>
</comment>
<keyword evidence="6 14" id="KW-0479">Metal-binding</keyword>
<keyword evidence="18" id="KW-1185">Reference proteome</keyword>
<evidence type="ECO:0000256" key="7">
    <source>
        <dbReference type="ARBA" id="ARBA00022741"/>
    </source>
</evidence>
<gene>
    <name evidence="14 17" type="primary">ftsH</name>
    <name evidence="17" type="ORF">NP590_06605</name>
</gene>
<dbReference type="InterPro" id="IPR003593">
    <property type="entry name" value="AAA+_ATPase"/>
</dbReference>
<evidence type="ECO:0000313" key="18">
    <source>
        <dbReference type="Proteomes" id="UP001524499"/>
    </source>
</evidence>
<keyword evidence="8 14" id="KW-0378">Hydrolase</keyword>
<dbReference type="GO" id="GO:0008237">
    <property type="term" value="F:metallopeptidase activity"/>
    <property type="evidence" value="ECO:0007669"/>
    <property type="project" value="UniProtKB-KW"/>
</dbReference>
<dbReference type="PANTHER" id="PTHR23076">
    <property type="entry name" value="METALLOPROTEASE M41 FTSH"/>
    <property type="match status" value="1"/>
</dbReference>
<dbReference type="InterPro" id="IPR027417">
    <property type="entry name" value="P-loop_NTPase"/>
</dbReference>
<evidence type="ECO:0000256" key="6">
    <source>
        <dbReference type="ARBA" id="ARBA00022723"/>
    </source>
</evidence>
<dbReference type="PROSITE" id="PS00674">
    <property type="entry name" value="AAA"/>
    <property type="match status" value="1"/>
</dbReference>
<dbReference type="NCBIfam" id="TIGR01241">
    <property type="entry name" value="FtsH_fam"/>
    <property type="match status" value="1"/>
</dbReference>
<evidence type="ECO:0000256" key="1">
    <source>
        <dbReference type="ARBA" id="ARBA00004370"/>
    </source>
</evidence>
<feature type="binding site" evidence="14">
    <location>
        <position position="542"/>
    </location>
    <ligand>
        <name>Zn(2+)</name>
        <dbReference type="ChEBI" id="CHEBI:29105"/>
        <note>catalytic</note>
    </ligand>
</feature>
<dbReference type="SMART" id="SM00382">
    <property type="entry name" value="AAA"/>
    <property type="match status" value="1"/>
</dbReference>
<feature type="binding site" evidence="14">
    <location>
        <position position="465"/>
    </location>
    <ligand>
        <name>Zn(2+)</name>
        <dbReference type="ChEBI" id="CHEBI:29105"/>
        <note>catalytic</note>
    </ligand>
</feature>
<feature type="active site" evidence="14">
    <location>
        <position position="466"/>
    </location>
</feature>
<evidence type="ECO:0000313" key="17">
    <source>
        <dbReference type="EMBL" id="MCQ8103770.1"/>
    </source>
</evidence>
<keyword evidence="9 14" id="KW-0862">Zinc</keyword>
<keyword evidence="13 14" id="KW-0472">Membrane</keyword>
<feature type="transmembrane region" description="Helical" evidence="14">
    <location>
        <begin position="153"/>
        <end position="172"/>
    </location>
</feature>
<dbReference type="Gene3D" id="3.30.720.210">
    <property type="match status" value="1"/>
</dbReference>
<dbReference type="InterPro" id="IPR003960">
    <property type="entry name" value="ATPase_AAA_CS"/>
</dbReference>
<evidence type="ECO:0000256" key="2">
    <source>
        <dbReference type="ARBA" id="ARBA00010044"/>
    </source>
</evidence>
<dbReference type="Pfam" id="PF06480">
    <property type="entry name" value="FtsH_ext"/>
    <property type="match status" value="1"/>
</dbReference>
<dbReference type="PANTHER" id="PTHR23076:SF97">
    <property type="entry name" value="ATP-DEPENDENT ZINC METALLOPROTEASE YME1L1"/>
    <property type="match status" value="1"/>
</dbReference>
<keyword evidence="5 14" id="KW-0812">Transmembrane</keyword>
<dbReference type="Pfam" id="PF17862">
    <property type="entry name" value="AAA_lid_3"/>
    <property type="match status" value="1"/>
</dbReference>
<dbReference type="Proteomes" id="UP001524499">
    <property type="component" value="Unassembled WGS sequence"/>
</dbReference>
<dbReference type="InterPro" id="IPR011546">
    <property type="entry name" value="Pept_M41_FtsH_extracell"/>
</dbReference>
<evidence type="ECO:0000256" key="8">
    <source>
        <dbReference type="ARBA" id="ARBA00022801"/>
    </source>
</evidence>
<feature type="domain" description="AAA+ ATPase" evidence="16">
    <location>
        <begin position="234"/>
        <end position="374"/>
    </location>
</feature>
<evidence type="ECO:0000256" key="10">
    <source>
        <dbReference type="ARBA" id="ARBA00022840"/>
    </source>
</evidence>
<dbReference type="CDD" id="cd19501">
    <property type="entry name" value="RecA-like_FtsH"/>
    <property type="match status" value="1"/>
</dbReference>
<keyword evidence="7 14" id="KW-0547">Nucleotide-binding</keyword>
<dbReference type="InterPro" id="IPR037219">
    <property type="entry name" value="Peptidase_M41-like"/>
</dbReference>
<comment type="function">
    <text evidence="14">Acts as a processive, ATP-dependent zinc metallopeptidase for both cytoplasmic and membrane proteins. Plays a role in the quality control of integral membrane proteins.</text>
</comment>
<dbReference type="Pfam" id="PF00004">
    <property type="entry name" value="AAA"/>
    <property type="match status" value="1"/>
</dbReference>
<evidence type="ECO:0000256" key="11">
    <source>
        <dbReference type="ARBA" id="ARBA00022989"/>
    </source>
</evidence>
<comment type="cofactor">
    <cofactor evidence="14">
        <name>Zn(2+)</name>
        <dbReference type="ChEBI" id="CHEBI:29105"/>
    </cofactor>
    <text evidence="14">Binds 1 zinc ion per subunit.</text>
</comment>
<keyword evidence="4 14" id="KW-0645">Protease</keyword>
<evidence type="ECO:0000259" key="16">
    <source>
        <dbReference type="SMART" id="SM00382"/>
    </source>
</evidence>
<keyword evidence="10 14" id="KW-0067">ATP-binding</keyword>
<proteinExistence type="inferred from homology"/>
<dbReference type="InterPro" id="IPR003959">
    <property type="entry name" value="ATPase_AAA_core"/>
</dbReference>
<feature type="binding site" evidence="14">
    <location>
        <position position="469"/>
    </location>
    <ligand>
        <name>Zn(2+)</name>
        <dbReference type="ChEBI" id="CHEBI:29105"/>
        <note>catalytic</note>
    </ligand>
</feature>
<evidence type="ECO:0000256" key="13">
    <source>
        <dbReference type="ARBA" id="ARBA00023136"/>
    </source>
</evidence>
<dbReference type="RefSeq" id="WP_256601509.1">
    <property type="nucleotide sequence ID" value="NZ_JANIBJ010000009.1"/>
</dbReference>
<evidence type="ECO:0000256" key="12">
    <source>
        <dbReference type="ARBA" id="ARBA00023049"/>
    </source>
</evidence>
<dbReference type="InterPro" id="IPR005936">
    <property type="entry name" value="FtsH"/>
</dbReference>
<keyword evidence="11 14" id="KW-1133">Transmembrane helix</keyword>
<comment type="subunit">
    <text evidence="14">Homohexamer.</text>
</comment>
<dbReference type="Gene3D" id="3.40.50.300">
    <property type="entry name" value="P-loop containing nucleotide triphosphate hydrolases"/>
    <property type="match status" value="1"/>
</dbReference>
<protein>
    <recommendedName>
        <fullName evidence="14">ATP-dependent zinc metalloprotease FtsH</fullName>
        <ecNumber evidence="14">3.4.24.-</ecNumber>
    </recommendedName>
</protein>